<keyword evidence="8" id="KW-1185">Reference proteome</keyword>
<dbReference type="OrthoDB" id="144620at2"/>
<comment type="caution">
    <text evidence="3">Lacks conserved residue(s) required for the propagation of feature annotation.</text>
</comment>
<evidence type="ECO:0000256" key="2">
    <source>
        <dbReference type="ARBA" id="ARBA00022840"/>
    </source>
</evidence>
<evidence type="ECO:0000256" key="5">
    <source>
        <dbReference type="SAM" id="Phobius"/>
    </source>
</evidence>
<dbReference type="GO" id="GO:0016887">
    <property type="term" value="F:ATP hydrolysis activity"/>
    <property type="evidence" value="ECO:0007669"/>
    <property type="project" value="TreeGrafter"/>
</dbReference>
<evidence type="ECO:0000256" key="4">
    <source>
        <dbReference type="SAM" id="MobiDB-lite"/>
    </source>
</evidence>
<proteinExistence type="predicted"/>
<evidence type="ECO:0000256" key="3">
    <source>
        <dbReference type="PROSITE-ProRule" id="PRU00169"/>
    </source>
</evidence>
<dbReference type="PANTHER" id="PTHR43384">
    <property type="entry name" value="SEPTUM SITE-DETERMINING PROTEIN MIND HOMOLOG, CHLOROPLASTIC-RELATED"/>
    <property type="match status" value="1"/>
</dbReference>
<keyword evidence="5" id="KW-0812">Transmembrane</keyword>
<dbReference type="EMBL" id="GG657754">
    <property type="protein sequence ID" value="EFL23562.1"/>
    <property type="molecule type" value="Genomic_DNA"/>
</dbReference>
<dbReference type="GO" id="GO:0005829">
    <property type="term" value="C:cytosol"/>
    <property type="evidence" value="ECO:0007669"/>
    <property type="project" value="TreeGrafter"/>
</dbReference>
<protein>
    <submittedName>
        <fullName evidence="7">Putative septum site-determining protein</fullName>
    </submittedName>
</protein>
<dbReference type="HOGENOM" id="CLU_024634_1_0_11"/>
<dbReference type="InterPro" id="IPR027417">
    <property type="entry name" value="P-loop_NTPase"/>
</dbReference>
<dbReference type="PROSITE" id="PS50110">
    <property type="entry name" value="RESPONSE_REGULATORY"/>
    <property type="match status" value="1"/>
</dbReference>
<accession>D9WJZ9</accession>
<sequence>MTIRILPAVGDPDAARAIGGLLGQLPGVEPSAPVGDSTRLLDTLAALAAASLEDLPEVVLVHERIGPSPALELIREVALRFPAVGVVLVTGDAGPALYSAAMDAGARGIAGIPLAYDELAARVQAAAQWASGVRRHLGGGGDVAATGPGGTLVAVAGAKGGVGTTVTAVQLALAARAAGRTVALVDLDLQSGDVASYLDVQFRRSIADLAQITDISPRVLQDAVFTHHTGLGLLLAPGEGERGEEVTDRAARQVVGALRTRFELVVVDCGTQMTSAGAAIVEQADTALLVTTPDVVAVRAAKRMVRLWDRLQVRKAEETVTVVNRHTRSAEIQPQLVARATGTAVARTAIPAGFKELQPAVDSGRMQDLDAKSAVKQALWGLAGELGLVDGAPGAPPPGRRAPHRGGHAQGGDRSLPGLRRRRAIGAGPDDDGGDTGSGTDALNEIPPSATGRFLRKRGGGDRGQVTVEFIGVLPLALIVLAVIWQLVLVGYTYSLAGNAADKGARAGAAGGAAACQAAAQDDIPGSWSADIDCPGAGDGAVYRSTVKLTVPILFPGAADFPWTVTGSAGASDETETAAGAGQ</sequence>
<feature type="region of interest" description="Disordered" evidence="4">
    <location>
        <begin position="390"/>
        <end position="458"/>
    </location>
</feature>
<dbReference type="GO" id="GO:0000160">
    <property type="term" value="P:phosphorelay signal transduction system"/>
    <property type="evidence" value="ECO:0007669"/>
    <property type="project" value="InterPro"/>
</dbReference>
<dbReference type="Gene3D" id="3.40.50.300">
    <property type="entry name" value="P-loop containing nucleotide triphosphate hydrolases"/>
    <property type="match status" value="1"/>
</dbReference>
<dbReference type="InterPro" id="IPR033756">
    <property type="entry name" value="YlxH/NBP35"/>
</dbReference>
<dbReference type="STRING" id="457427.SSOG_03276"/>
<dbReference type="GO" id="GO:0005524">
    <property type="term" value="F:ATP binding"/>
    <property type="evidence" value="ECO:0007669"/>
    <property type="project" value="UniProtKB-KW"/>
</dbReference>
<feature type="transmembrane region" description="Helical" evidence="5">
    <location>
        <begin position="470"/>
        <end position="494"/>
    </location>
</feature>
<keyword evidence="1" id="KW-0547">Nucleotide-binding</keyword>
<reference evidence="7 8" key="1">
    <citation type="submission" date="2009-02" db="EMBL/GenBank/DDBJ databases">
        <title>Annotation of Streptomyces hygroscopicus strain ATCC 53653.</title>
        <authorList>
            <consortium name="The Broad Institute Genome Sequencing Platform"/>
            <consortium name="Broad Institute Microbial Sequencing Center"/>
            <person name="Fischbach M."/>
            <person name="Godfrey P."/>
            <person name="Ward D."/>
            <person name="Young S."/>
            <person name="Zeng Q."/>
            <person name="Koehrsen M."/>
            <person name="Alvarado L."/>
            <person name="Berlin A.M."/>
            <person name="Bochicchio J."/>
            <person name="Borenstein D."/>
            <person name="Chapman S.B."/>
            <person name="Chen Z."/>
            <person name="Engels R."/>
            <person name="Freedman E."/>
            <person name="Gellesch M."/>
            <person name="Goldberg J."/>
            <person name="Griggs A."/>
            <person name="Gujja S."/>
            <person name="Heilman E.R."/>
            <person name="Heiman D.I."/>
            <person name="Hepburn T.A."/>
            <person name="Howarth C."/>
            <person name="Jen D."/>
            <person name="Larson L."/>
            <person name="Lewis B."/>
            <person name="Mehta T."/>
            <person name="Park D."/>
            <person name="Pearson M."/>
            <person name="Richards J."/>
            <person name="Roberts A."/>
            <person name="Saif S."/>
            <person name="Shea T.D."/>
            <person name="Shenoy N."/>
            <person name="Sisk P."/>
            <person name="Stolte C."/>
            <person name="Sykes S.N."/>
            <person name="Thomson T."/>
            <person name="Walk T."/>
            <person name="White J."/>
            <person name="Yandava C."/>
            <person name="Straight P."/>
            <person name="Clardy J."/>
            <person name="Hung D."/>
            <person name="Kolter R."/>
            <person name="Mekalanos J."/>
            <person name="Walker S."/>
            <person name="Walsh C.T."/>
            <person name="Wieland-Brown L.C."/>
            <person name="Haas B."/>
            <person name="Nusbaum C."/>
            <person name="Birren B."/>
        </authorList>
    </citation>
    <scope>NUCLEOTIDE SEQUENCE [LARGE SCALE GENOMIC DNA]</scope>
    <source>
        <strain evidence="7 8">ATCC 53653</strain>
    </source>
</reference>
<evidence type="ECO:0000313" key="8">
    <source>
        <dbReference type="Proteomes" id="UP000003963"/>
    </source>
</evidence>
<keyword evidence="5" id="KW-0472">Membrane</keyword>
<dbReference type="Pfam" id="PF10609">
    <property type="entry name" value="ParA"/>
    <property type="match status" value="1"/>
</dbReference>
<dbReference type="PANTHER" id="PTHR43384:SF6">
    <property type="entry name" value="SEPTUM SITE-DETERMINING PROTEIN MIND HOMOLOG, CHLOROPLASTIC"/>
    <property type="match status" value="1"/>
</dbReference>
<dbReference type="AlphaFoldDB" id="D9WJZ9"/>
<dbReference type="Proteomes" id="UP000003963">
    <property type="component" value="Unassembled WGS sequence"/>
</dbReference>
<dbReference type="GO" id="GO:0009898">
    <property type="term" value="C:cytoplasmic side of plasma membrane"/>
    <property type="evidence" value="ECO:0007669"/>
    <property type="project" value="TreeGrafter"/>
</dbReference>
<keyword evidence="2" id="KW-0067">ATP-binding</keyword>
<dbReference type="Gene3D" id="3.40.50.2300">
    <property type="match status" value="1"/>
</dbReference>
<name>D9WJZ9_9ACTN</name>
<evidence type="ECO:0000313" key="7">
    <source>
        <dbReference type="EMBL" id="EFL23562.1"/>
    </source>
</evidence>
<dbReference type="SUPFAM" id="SSF52172">
    <property type="entry name" value="CheY-like"/>
    <property type="match status" value="1"/>
</dbReference>
<feature type="domain" description="Response regulatory" evidence="6">
    <location>
        <begin position="4"/>
        <end position="127"/>
    </location>
</feature>
<organism evidence="7 8">
    <name type="scientific">Streptomyces himastatinicus ATCC 53653</name>
    <dbReference type="NCBI Taxonomy" id="457427"/>
    <lineage>
        <taxon>Bacteria</taxon>
        <taxon>Bacillati</taxon>
        <taxon>Actinomycetota</taxon>
        <taxon>Actinomycetes</taxon>
        <taxon>Kitasatosporales</taxon>
        <taxon>Streptomycetaceae</taxon>
        <taxon>Streptomyces</taxon>
        <taxon>Streptomyces violaceusniger group</taxon>
    </lineage>
</organism>
<evidence type="ECO:0000256" key="1">
    <source>
        <dbReference type="ARBA" id="ARBA00022741"/>
    </source>
</evidence>
<evidence type="ECO:0000259" key="6">
    <source>
        <dbReference type="PROSITE" id="PS50110"/>
    </source>
</evidence>
<dbReference type="Pfam" id="PF07811">
    <property type="entry name" value="TadE"/>
    <property type="match status" value="1"/>
</dbReference>
<gene>
    <name evidence="7" type="ORF">SSOG_03276</name>
</gene>
<dbReference type="RefSeq" id="WP_009715380.1">
    <property type="nucleotide sequence ID" value="NZ_GG657754.1"/>
</dbReference>
<dbReference type="InterPro" id="IPR012495">
    <property type="entry name" value="TadE-like_dom"/>
</dbReference>
<dbReference type="GO" id="GO:0051782">
    <property type="term" value="P:negative regulation of cell division"/>
    <property type="evidence" value="ECO:0007669"/>
    <property type="project" value="TreeGrafter"/>
</dbReference>
<keyword evidence="5" id="KW-1133">Transmembrane helix</keyword>
<dbReference type="InterPro" id="IPR050625">
    <property type="entry name" value="ParA/MinD_ATPase"/>
</dbReference>
<dbReference type="InterPro" id="IPR011006">
    <property type="entry name" value="CheY-like_superfamily"/>
</dbReference>
<dbReference type="SUPFAM" id="SSF52540">
    <property type="entry name" value="P-loop containing nucleoside triphosphate hydrolases"/>
    <property type="match status" value="1"/>
</dbReference>
<dbReference type="InterPro" id="IPR001789">
    <property type="entry name" value="Sig_transdc_resp-reg_receiver"/>
</dbReference>